<evidence type="ECO:0000313" key="2">
    <source>
        <dbReference type="EMBL" id="POR39691.1"/>
    </source>
</evidence>
<organism evidence="2 3">
    <name type="scientific">Tolypocladium paradoxum</name>
    <dbReference type="NCBI Taxonomy" id="94208"/>
    <lineage>
        <taxon>Eukaryota</taxon>
        <taxon>Fungi</taxon>
        <taxon>Dikarya</taxon>
        <taxon>Ascomycota</taxon>
        <taxon>Pezizomycotina</taxon>
        <taxon>Sordariomycetes</taxon>
        <taxon>Hypocreomycetidae</taxon>
        <taxon>Hypocreales</taxon>
        <taxon>Ophiocordycipitaceae</taxon>
        <taxon>Tolypocladium</taxon>
    </lineage>
</organism>
<evidence type="ECO:0000313" key="3">
    <source>
        <dbReference type="Proteomes" id="UP000237481"/>
    </source>
</evidence>
<sequence>MVGPRLKLAPEGEAPVAAHEGRGEGRAAWECYAADYDEVELFTWRYVRLLNLAASLRGSLAWIGDLWNIMMRR</sequence>
<protein>
    <submittedName>
        <fullName evidence="2">5'-hydroxyaverantin dehydrogenase</fullName>
    </submittedName>
</protein>
<keyword evidence="3" id="KW-1185">Reference proteome</keyword>
<reference evidence="2 3" key="1">
    <citation type="submission" date="2018-01" db="EMBL/GenBank/DDBJ databases">
        <title>Harnessing the power of phylogenomics to disentangle the directionality and signatures of interkingdom host jumping in the parasitic fungal genus Tolypocladium.</title>
        <authorList>
            <person name="Quandt C.A."/>
            <person name="Patterson W."/>
            <person name="Spatafora J.W."/>
        </authorList>
    </citation>
    <scope>NUCLEOTIDE SEQUENCE [LARGE SCALE GENOMIC DNA]</scope>
    <source>
        <strain evidence="2 3">NRBC 100945</strain>
    </source>
</reference>
<dbReference type="Proteomes" id="UP000237481">
    <property type="component" value="Unassembled WGS sequence"/>
</dbReference>
<dbReference type="OrthoDB" id="498125at2759"/>
<gene>
    <name evidence="2" type="ORF">TPAR_00126</name>
</gene>
<feature type="region of interest" description="Disordered" evidence="1">
    <location>
        <begin position="1"/>
        <end position="23"/>
    </location>
</feature>
<accession>A0A2S4LB96</accession>
<dbReference type="STRING" id="94208.A0A2S4LB96"/>
<name>A0A2S4LB96_9HYPO</name>
<evidence type="ECO:0000256" key="1">
    <source>
        <dbReference type="SAM" id="MobiDB-lite"/>
    </source>
</evidence>
<comment type="caution">
    <text evidence="2">The sequence shown here is derived from an EMBL/GenBank/DDBJ whole genome shotgun (WGS) entry which is preliminary data.</text>
</comment>
<proteinExistence type="predicted"/>
<dbReference type="EMBL" id="PKSG01000014">
    <property type="protein sequence ID" value="POR39691.1"/>
    <property type="molecule type" value="Genomic_DNA"/>
</dbReference>
<dbReference type="AlphaFoldDB" id="A0A2S4LB96"/>